<dbReference type="Gene3D" id="3.40.462.20">
    <property type="match status" value="1"/>
</dbReference>
<dbReference type="Proteomes" id="UP000199690">
    <property type="component" value="Unassembled WGS sequence"/>
</dbReference>
<dbReference type="SUPFAM" id="SSF56176">
    <property type="entry name" value="FAD-binding/transporter-associated domain-like"/>
    <property type="match status" value="1"/>
</dbReference>
<evidence type="ECO:0000259" key="6">
    <source>
        <dbReference type="PROSITE" id="PS51387"/>
    </source>
</evidence>
<dbReference type="PROSITE" id="PS51387">
    <property type="entry name" value="FAD_PCMH"/>
    <property type="match status" value="1"/>
</dbReference>
<sequence length="465" mass="49763">MTTWAERLRSTFPGRTRTGPEVATAPAWDLYAHPRQVPAAILTARDVDDVRAAVRFAGEHDIALSMRGGGHSGAGFAAVTDGLMLDLSGLREVRVDPQRRVAWAAPGATWGDYDAATQRYGLASTGGIVSSTGVAGLTLGGGVGALRGLHGLAVDNLRGAEVVLADGSVVRADDEHEPELFWALRGGGGNFGVAVRLEFAVHPVSGVTTGLLVWPLDQAQRVAAAFRARAEELPDNTVADLVFKRGEDGEPVIVVIPRVVGGPAEVPLIDDLRRAAAPTADTVAPRSYTDSQRFLDEGARWRQRVYWNTTTLRHLDEEVVQVLADYTESAPSPASAINVEHYHGAISRADPASTAVGFRHARYNVFVEAKWDDPAADAENRAWSRELVAALEPHSAGGAYVNYLPRDAGQARIRSAYGARNHDRLRAVKAAYDPGNLLRSNQNIPPAEHIGRCADSAAGEFSDSR</sequence>
<keyword evidence="4" id="KW-0274">FAD</keyword>
<feature type="domain" description="FAD-binding PCMH-type" evidence="6">
    <location>
        <begin position="34"/>
        <end position="204"/>
    </location>
</feature>
<dbReference type="InterPro" id="IPR036318">
    <property type="entry name" value="FAD-bd_PCMH-like_sf"/>
</dbReference>
<dbReference type="InterPro" id="IPR016166">
    <property type="entry name" value="FAD-bd_PCMH"/>
</dbReference>
<dbReference type="GO" id="GO:0071949">
    <property type="term" value="F:FAD binding"/>
    <property type="evidence" value="ECO:0007669"/>
    <property type="project" value="InterPro"/>
</dbReference>
<evidence type="ECO:0000256" key="1">
    <source>
        <dbReference type="ARBA" id="ARBA00001974"/>
    </source>
</evidence>
<dbReference type="Gene3D" id="3.30.465.10">
    <property type="match status" value="1"/>
</dbReference>
<evidence type="ECO:0000313" key="7">
    <source>
        <dbReference type="EMBL" id="SEG39401.1"/>
    </source>
</evidence>
<dbReference type="InterPro" id="IPR006093">
    <property type="entry name" value="Oxy_OxRdtase_FAD_BS"/>
</dbReference>
<dbReference type="InterPro" id="IPR050416">
    <property type="entry name" value="FAD-linked_Oxidoreductase"/>
</dbReference>
<keyword evidence="9" id="KW-1185">Reference proteome</keyword>
<evidence type="ECO:0000313" key="9">
    <source>
        <dbReference type="Proteomes" id="UP000199690"/>
    </source>
</evidence>
<organism evidence="7 10">
    <name type="scientific">Saccharopolyspora kobensis</name>
    <dbReference type="NCBI Taxonomy" id="146035"/>
    <lineage>
        <taxon>Bacteria</taxon>
        <taxon>Bacillati</taxon>
        <taxon>Actinomycetota</taxon>
        <taxon>Actinomycetes</taxon>
        <taxon>Pseudonocardiales</taxon>
        <taxon>Pseudonocardiaceae</taxon>
        <taxon>Saccharopolyspora</taxon>
    </lineage>
</organism>
<proteinExistence type="inferred from homology"/>
<dbReference type="Pfam" id="PF08031">
    <property type="entry name" value="BBE"/>
    <property type="match status" value="1"/>
</dbReference>
<dbReference type="AlphaFoldDB" id="A0A1H5ZT74"/>
<reference evidence="9 10" key="1">
    <citation type="submission" date="2016-10" db="EMBL/GenBank/DDBJ databases">
        <authorList>
            <person name="Varghese N."/>
            <person name="Submissions S."/>
        </authorList>
    </citation>
    <scope>NUCLEOTIDE SEQUENCE [LARGE SCALE GENOMIC DNA]</scope>
    <source>
        <strain evidence="10">ATCC 20501</strain>
        <strain evidence="8 9">CGMCC 4.3529</strain>
    </source>
</reference>
<dbReference type="PANTHER" id="PTHR42973:SF39">
    <property type="entry name" value="FAD-BINDING PCMH-TYPE DOMAIN-CONTAINING PROTEIN"/>
    <property type="match status" value="1"/>
</dbReference>
<dbReference type="PROSITE" id="PS00862">
    <property type="entry name" value="OX2_COVAL_FAD"/>
    <property type="match status" value="1"/>
</dbReference>
<dbReference type="SMR" id="A0A1H5ZT74"/>
<dbReference type="InterPro" id="IPR016164">
    <property type="entry name" value="FAD-linked_Oxase-like_C"/>
</dbReference>
<dbReference type="Proteomes" id="UP000236729">
    <property type="component" value="Unassembled WGS sequence"/>
</dbReference>
<dbReference type="EMBL" id="FNVB01000003">
    <property type="protein sequence ID" value="SEG39401.1"/>
    <property type="molecule type" value="Genomic_DNA"/>
</dbReference>
<dbReference type="InterPro" id="IPR016169">
    <property type="entry name" value="FAD-bd_PCMH_sub2"/>
</dbReference>
<reference evidence="7" key="2">
    <citation type="submission" date="2016-10" db="EMBL/GenBank/DDBJ databases">
        <authorList>
            <person name="de Groot N.N."/>
        </authorList>
    </citation>
    <scope>NUCLEOTIDE SEQUENCE [LARGE SCALE GENOMIC DNA]</scope>
    <source>
        <strain evidence="7">ATCC 20501</strain>
    </source>
</reference>
<keyword evidence="5" id="KW-0560">Oxidoreductase</keyword>
<comment type="similarity">
    <text evidence="2">Belongs to the oxygen-dependent FAD-linked oxidoreductase family.</text>
</comment>
<dbReference type="GO" id="GO:0016491">
    <property type="term" value="F:oxidoreductase activity"/>
    <property type="evidence" value="ECO:0007669"/>
    <property type="project" value="UniProtKB-KW"/>
</dbReference>
<comment type="cofactor">
    <cofactor evidence="1">
        <name>FAD</name>
        <dbReference type="ChEBI" id="CHEBI:57692"/>
    </cofactor>
</comment>
<name>A0A1H5ZT74_9PSEU</name>
<evidence type="ECO:0000313" key="8">
    <source>
        <dbReference type="EMBL" id="SFE13634.1"/>
    </source>
</evidence>
<dbReference type="SUPFAM" id="SSF55103">
    <property type="entry name" value="FAD-linked oxidases, C-terminal domain"/>
    <property type="match status" value="1"/>
</dbReference>
<dbReference type="Gene3D" id="3.30.43.10">
    <property type="entry name" value="Uridine Diphospho-n-acetylenolpyruvylglucosamine Reductase, domain 2"/>
    <property type="match status" value="1"/>
</dbReference>
<dbReference type="EMBL" id="FOME01000009">
    <property type="protein sequence ID" value="SFE13634.1"/>
    <property type="molecule type" value="Genomic_DNA"/>
</dbReference>
<keyword evidence="3" id="KW-0285">Flavoprotein</keyword>
<dbReference type="Pfam" id="PF01565">
    <property type="entry name" value="FAD_binding_4"/>
    <property type="match status" value="1"/>
</dbReference>
<evidence type="ECO:0000313" key="10">
    <source>
        <dbReference type="Proteomes" id="UP000236729"/>
    </source>
</evidence>
<dbReference type="InterPro" id="IPR006094">
    <property type="entry name" value="Oxid_FAD_bind_N"/>
</dbReference>
<dbReference type="InterPro" id="IPR016167">
    <property type="entry name" value="FAD-bd_PCMH_sub1"/>
</dbReference>
<dbReference type="InterPro" id="IPR012951">
    <property type="entry name" value="BBE"/>
</dbReference>
<dbReference type="RefSeq" id="WP_093355412.1">
    <property type="nucleotide sequence ID" value="NZ_FNVB01000003.1"/>
</dbReference>
<evidence type="ECO:0000256" key="2">
    <source>
        <dbReference type="ARBA" id="ARBA00005466"/>
    </source>
</evidence>
<dbReference type="PANTHER" id="PTHR42973">
    <property type="entry name" value="BINDING OXIDOREDUCTASE, PUTATIVE (AFU_ORTHOLOGUE AFUA_1G17690)-RELATED"/>
    <property type="match status" value="1"/>
</dbReference>
<gene>
    <name evidence="7" type="ORF">SAMN02982929_01978</name>
    <name evidence="8" type="ORF">SAMN05216506_10939</name>
</gene>
<evidence type="ECO:0000256" key="4">
    <source>
        <dbReference type="ARBA" id="ARBA00022827"/>
    </source>
</evidence>
<accession>A0A1I1Y246</accession>
<accession>A0A1H5ZT74</accession>
<protein>
    <submittedName>
        <fullName evidence="7">FAD/FMN-containing dehydrogenase</fullName>
    </submittedName>
</protein>
<evidence type="ECO:0000256" key="3">
    <source>
        <dbReference type="ARBA" id="ARBA00022630"/>
    </source>
</evidence>
<evidence type="ECO:0000256" key="5">
    <source>
        <dbReference type="ARBA" id="ARBA00023002"/>
    </source>
</evidence>